<keyword evidence="2" id="KW-1185">Reference proteome</keyword>
<evidence type="ECO:0000313" key="1">
    <source>
        <dbReference type="EMBL" id="CAG8634068.1"/>
    </source>
</evidence>
<sequence length="160" mass="18475">NITRTTDQSVTIPICLSSQVETGFFIVSSQGSKRDHDSEDEDYSTLRIKLSPELTFEKSSRSNSRKQSYRNKTRILRRLMEGTNLLLESISEGTYIISEDEEFLVVKVSGSPSEQDWTHFKVNRMMVVKMLKTLMNRFAVLCPNSDIREIKLYAMQSYLC</sequence>
<dbReference type="Proteomes" id="UP000789342">
    <property type="component" value="Unassembled WGS sequence"/>
</dbReference>
<protein>
    <submittedName>
        <fullName evidence="1">17777_t:CDS:1</fullName>
    </submittedName>
</protein>
<reference evidence="1" key="1">
    <citation type="submission" date="2021-06" db="EMBL/GenBank/DDBJ databases">
        <authorList>
            <person name="Kallberg Y."/>
            <person name="Tangrot J."/>
            <person name="Rosling A."/>
        </authorList>
    </citation>
    <scope>NUCLEOTIDE SEQUENCE</scope>
    <source>
        <strain evidence="1">CL551</strain>
    </source>
</reference>
<comment type="caution">
    <text evidence="1">The sequence shown here is derived from an EMBL/GenBank/DDBJ whole genome shotgun (WGS) entry which is preliminary data.</text>
</comment>
<name>A0A9N9GU09_9GLOM</name>
<dbReference type="OrthoDB" id="2433311at2759"/>
<feature type="non-terminal residue" evidence="1">
    <location>
        <position position="160"/>
    </location>
</feature>
<gene>
    <name evidence="1" type="ORF">AMORRO_LOCUS9220</name>
</gene>
<dbReference type="AlphaFoldDB" id="A0A9N9GU09"/>
<accession>A0A9N9GU09</accession>
<organism evidence="1 2">
    <name type="scientific">Acaulospora morrowiae</name>
    <dbReference type="NCBI Taxonomy" id="94023"/>
    <lineage>
        <taxon>Eukaryota</taxon>
        <taxon>Fungi</taxon>
        <taxon>Fungi incertae sedis</taxon>
        <taxon>Mucoromycota</taxon>
        <taxon>Glomeromycotina</taxon>
        <taxon>Glomeromycetes</taxon>
        <taxon>Diversisporales</taxon>
        <taxon>Acaulosporaceae</taxon>
        <taxon>Acaulospora</taxon>
    </lineage>
</organism>
<proteinExistence type="predicted"/>
<evidence type="ECO:0000313" key="2">
    <source>
        <dbReference type="Proteomes" id="UP000789342"/>
    </source>
</evidence>
<dbReference type="EMBL" id="CAJVPV010008727">
    <property type="protein sequence ID" value="CAG8634068.1"/>
    <property type="molecule type" value="Genomic_DNA"/>
</dbReference>